<accession>A0ABW6LXA7</accession>
<dbReference type="InterPro" id="IPR025997">
    <property type="entry name" value="SBP_2_dom"/>
</dbReference>
<dbReference type="PANTHER" id="PTHR46847">
    <property type="entry name" value="D-ALLOSE-BINDING PERIPLASMIC PROTEIN-RELATED"/>
    <property type="match status" value="1"/>
</dbReference>
<gene>
    <name evidence="6" type="ORF">ACFYNQ_08080</name>
</gene>
<evidence type="ECO:0000256" key="3">
    <source>
        <dbReference type="ARBA" id="ARBA00022729"/>
    </source>
</evidence>
<dbReference type="Pfam" id="PF13407">
    <property type="entry name" value="Peripla_BP_4"/>
    <property type="match status" value="1"/>
</dbReference>
<evidence type="ECO:0000313" key="6">
    <source>
        <dbReference type="EMBL" id="MFE9598530.1"/>
    </source>
</evidence>
<dbReference type="EMBL" id="JBIAHM010000002">
    <property type="protein sequence ID" value="MFE9598530.1"/>
    <property type="molecule type" value="Genomic_DNA"/>
</dbReference>
<feature type="domain" description="Periplasmic binding protein" evidence="5">
    <location>
        <begin position="53"/>
        <end position="290"/>
    </location>
</feature>
<dbReference type="RefSeq" id="WP_388103953.1">
    <property type="nucleotide sequence ID" value="NZ_JBIAHM010000002.1"/>
</dbReference>
<evidence type="ECO:0000259" key="5">
    <source>
        <dbReference type="Pfam" id="PF13407"/>
    </source>
</evidence>
<name>A0ABW6LXA7_9ACTN</name>
<evidence type="ECO:0000256" key="2">
    <source>
        <dbReference type="ARBA" id="ARBA00007639"/>
    </source>
</evidence>
<sequence>MPISRSSRRLLTTAVGLGLLANGCTLASNDSTHSTSPVVLGFINGGTTSFHRCLQTAVTETTANNLAKVLTADSHGSKSAELRNVRYMIARKVDAIVLLSVDASALDADIAAARKAKTPISLIAVTPSDDSEILGAAISDLPGMGKLDAQWVDDDAAGKPAEAAVVSGDGSTSSNLMVGGFTKNLADNVRVVGDERGMFDRATAKAAAARLIKAHPDIRYAFVANEDMAFGAREAFDAAGAHSVKIVTVNGTDQGLAALKDGKFAATVSNSVRDLGALAVTHTLSLLRKEEKDKIARIDARLVTKANADTAPLYCDTNG</sequence>
<dbReference type="Gene3D" id="3.40.50.2300">
    <property type="match status" value="2"/>
</dbReference>
<dbReference type="PANTHER" id="PTHR46847:SF3">
    <property type="entry name" value="GALACTOFURANOSE-BINDING PROTEIN YTFQ"/>
    <property type="match status" value="1"/>
</dbReference>
<proteinExistence type="inferred from homology"/>
<organism evidence="6 7">
    <name type="scientific">Streptomyces hokutonensis</name>
    <dbReference type="NCBI Taxonomy" id="1306990"/>
    <lineage>
        <taxon>Bacteria</taxon>
        <taxon>Bacillati</taxon>
        <taxon>Actinomycetota</taxon>
        <taxon>Actinomycetes</taxon>
        <taxon>Kitasatosporales</taxon>
        <taxon>Streptomycetaceae</taxon>
        <taxon>Streptomyces</taxon>
    </lineage>
</organism>
<evidence type="ECO:0000313" key="7">
    <source>
        <dbReference type="Proteomes" id="UP001601303"/>
    </source>
</evidence>
<dbReference type="Proteomes" id="UP001601303">
    <property type="component" value="Unassembled WGS sequence"/>
</dbReference>
<reference evidence="6 7" key="1">
    <citation type="submission" date="2024-10" db="EMBL/GenBank/DDBJ databases">
        <title>The Natural Products Discovery Center: Release of the First 8490 Sequenced Strains for Exploring Actinobacteria Biosynthetic Diversity.</title>
        <authorList>
            <person name="Kalkreuter E."/>
            <person name="Kautsar S.A."/>
            <person name="Yang D."/>
            <person name="Bader C.D."/>
            <person name="Teijaro C.N."/>
            <person name="Fluegel L."/>
            <person name="Davis C.M."/>
            <person name="Simpson J.R."/>
            <person name="Lauterbach L."/>
            <person name="Steele A.D."/>
            <person name="Gui C."/>
            <person name="Meng S."/>
            <person name="Li G."/>
            <person name="Viehrig K."/>
            <person name="Ye F."/>
            <person name="Su P."/>
            <person name="Kiefer A.F."/>
            <person name="Nichols A."/>
            <person name="Cepeda A.J."/>
            <person name="Yan W."/>
            <person name="Fan B."/>
            <person name="Jiang Y."/>
            <person name="Adhikari A."/>
            <person name="Zheng C.-J."/>
            <person name="Schuster L."/>
            <person name="Cowan T.M."/>
            <person name="Smanski M.J."/>
            <person name="Chevrette M.G."/>
            <person name="De Carvalho L.P.S."/>
            <person name="Shen B."/>
        </authorList>
    </citation>
    <scope>NUCLEOTIDE SEQUENCE [LARGE SCALE GENOMIC DNA]</scope>
    <source>
        <strain evidence="6 7">NPDC006488</strain>
    </source>
</reference>
<evidence type="ECO:0000256" key="1">
    <source>
        <dbReference type="ARBA" id="ARBA00004196"/>
    </source>
</evidence>
<comment type="caution">
    <text evidence="6">The sequence shown here is derived from an EMBL/GenBank/DDBJ whole genome shotgun (WGS) entry which is preliminary data.</text>
</comment>
<protein>
    <submittedName>
        <fullName evidence="6">Sugar ABC transporter substrate-binding protein</fullName>
    </submittedName>
</protein>
<dbReference type="SUPFAM" id="SSF53822">
    <property type="entry name" value="Periplasmic binding protein-like I"/>
    <property type="match status" value="1"/>
</dbReference>
<dbReference type="InterPro" id="IPR028082">
    <property type="entry name" value="Peripla_BP_I"/>
</dbReference>
<evidence type="ECO:0000256" key="4">
    <source>
        <dbReference type="SAM" id="SignalP"/>
    </source>
</evidence>
<comment type="similarity">
    <text evidence="2">Belongs to the bacterial solute-binding protein 2 family.</text>
</comment>
<feature type="chain" id="PRO_5047148923" evidence="4">
    <location>
        <begin position="28"/>
        <end position="319"/>
    </location>
</feature>
<feature type="signal peptide" evidence="4">
    <location>
        <begin position="1"/>
        <end position="27"/>
    </location>
</feature>
<comment type="subcellular location">
    <subcellularLocation>
        <location evidence="1">Cell envelope</location>
    </subcellularLocation>
</comment>
<keyword evidence="7" id="KW-1185">Reference proteome</keyword>
<dbReference type="CDD" id="cd01536">
    <property type="entry name" value="PBP1_ABC_sugar_binding-like"/>
    <property type="match status" value="1"/>
</dbReference>
<keyword evidence="3 4" id="KW-0732">Signal</keyword>